<feature type="compositionally biased region" description="Basic and acidic residues" evidence="1">
    <location>
        <begin position="105"/>
        <end position="117"/>
    </location>
</feature>
<sequence>MNQQTLSGTDISALREEYLQKVTEKLPAKAQASDGWPITDDHCFARVVLDTLFRDEWSHHISRSPAYKHLSEAQLRAAITVADRMLANGRPAVEELNQQSLGWRQTDEGTERDSCRR</sequence>
<dbReference type="Proteomes" id="UP000281564">
    <property type="component" value="Unassembled WGS sequence"/>
</dbReference>
<accession>A0A3A6QSZ8</accession>
<gene>
    <name evidence="2" type="ORF">DP106_00155</name>
</gene>
<keyword evidence="3" id="KW-1185">Reference proteome</keyword>
<evidence type="ECO:0000313" key="3">
    <source>
        <dbReference type="Proteomes" id="UP000281564"/>
    </source>
</evidence>
<proteinExistence type="predicted"/>
<dbReference type="OrthoDB" id="234257at2157"/>
<organism evidence="2 3">
    <name type="scientific">Halonotius pteroides</name>
    <dbReference type="NCBI Taxonomy" id="268735"/>
    <lineage>
        <taxon>Archaea</taxon>
        <taxon>Methanobacteriati</taxon>
        <taxon>Methanobacteriota</taxon>
        <taxon>Stenosarchaea group</taxon>
        <taxon>Halobacteria</taxon>
        <taxon>Halobacteriales</taxon>
        <taxon>Haloferacaceae</taxon>
        <taxon>Halonotius</taxon>
    </lineage>
</organism>
<comment type="caution">
    <text evidence="2">The sequence shown here is derived from an EMBL/GenBank/DDBJ whole genome shotgun (WGS) entry which is preliminary data.</text>
</comment>
<dbReference type="RefSeq" id="WP_120082482.1">
    <property type="nucleotide sequence ID" value="NZ_QMDW01000001.1"/>
</dbReference>
<dbReference type="EMBL" id="QMDW01000001">
    <property type="protein sequence ID" value="RJX51769.1"/>
    <property type="molecule type" value="Genomic_DNA"/>
</dbReference>
<evidence type="ECO:0000256" key="1">
    <source>
        <dbReference type="SAM" id="MobiDB-lite"/>
    </source>
</evidence>
<dbReference type="AlphaFoldDB" id="A0A3A6QSZ8"/>
<name>A0A3A6QSZ8_9EURY</name>
<evidence type="ECO:0000313" key="2">
    <source>
        <dbReference type="EMBL" id="RJX51769.1"/>
    </source>
</evidence>
<reference evidence="2 3" key="1">
    <citation type="submission" date="2018-06" db="EMBL/GenBank/DDBJ databases">
        <title>Halonotius sp. F13-13 a new haloarchaeeon isolated from a solar saltern from Isla Cristina, Huelva, Spain.</title>
        <authorList>
            <person name="Duran-Viseras A."/>
            <person name="Sanchez-Porro C."/>
            <person name="Ventosa A."/>
        </authorList>
    </citation>
    <scope>NUCLEOTIDE SEQUENCE [LARGE SCALE GENOMIC DNA]</scope>
    <source>
        <strain evidence="2 3">CECT 7525</strain>
    </source>
</reference>
<feature type="region of interest" description="Disordered" evidence="1">
    <location>
        <begin position="95"/>
        <end position="117"/>
    </location>
</feature>
<protein>
    <submittedName>
        <fullName evidence="2">Uncharacterized protein</fullName>
    </submittedName>
</protein>